<evidence type="ECO:0000313" key="5">
    <source>
        <dbReference type="EMBL" id="QNO47600.1"/>
    </source>
</evidence>
<evidence type="ECO:0000256" key="3">
    <source>
        <dbReference type="SAM" id="Phobius"/>
    </source>
</evidence>
<dbReference type="GO" id="GO:0005886">
    <property type="term" value="C:plasma membrane"/>
    <property type="evidence" value="ECO:0007669"/>
    <property type="project" value="UniProtKB-SubCell"/>
</dbReference>
<feature type="compositionally biased region" description="Low complexity" evidence="2">
    <location>
        <begin position="159"/>
        <end position="181"/>
    </location>
</feature>
<protein>
    <recommendedName>
        <fullName evidence="4">PGF-CTERM archaeal protein-sorting signal domain-containing protein</fullName>
    </recommendedName>
</protein>
<proteinExistence type="predicted"/>
<dbReference type="EMBL" id="MT631267">
    <property type="protein sequence ID" value="QNO47600.1"/>
    <property type="molecule type" value="Genomic_DNA"/>
</dbReference>
<accession>A0A7G9YHW6</accession>
<keyword evidence="3" id="KW-1133">Transmembrane helix</keyword>
<feature type="compositionally biased region" description="Acidic residues" evidence="2">
    <location>
        <begin position="202"/>
        <end position="212"/>
    </location>
</feature>
<evidence type="ECO:0000256" key="2">
    <source>
        <dbReference type="SAM" id="MobiDB-lite"/>
    </source>
</evidence>
<feature type="domain" description="PGF-CTERM archaeal protein-sorting signal" evidence="4">
    <location>
        <begin position="222"/>
        <end position="244"/>
    </location>
</feature>
<sequence>MKGMLTVGILMLTVFLLSAPAQAGTDFPYVVIGQAIYPDGTPADGAVATVYVDGDPSRSTTGVVGVSYSPDVPDMWKVDLYNIEGSIGDGTPLVVSIDDGDSNVGRTTFVVDTSSPDTRVADVTLAPAETGSGGGGGGSGTYPPGWGETKTLATGPAATSTDDTSSDSTGTEGSTGEKTVATGGGSTKGKTAGGSTDGTTEPTDDNASEDTGDTDKTTEMKTPGFGAFFAVVGMLAVAFMALRRRD</sequence>
<dbReference type="Pfam" id="PF18204">
    <property type="entry name" value="PGF-CTERM"/>
    <property type="match status" value="1"/>
</dbReference>
<feature type="compositionally biased region" description="Gly residues" evidence="2">
    <location>
        <begin position="182"/>
        <end position="196"/>
    </location>
</feature>
<organism evidence="5">
    <name type="scientific">Candidatus Methanogaster sp. ANME-2c ERB4</name>
    <dbReference type="NCBI Taxonomy" id="2759911"/>
    <lineage>
        <taxon>Archaea</taxon>
        <taxon>Methanobacteriati</taxon>
        <taxon>Methanobacteriota</taxon>
        <taxon>Stenosarchaea group</taxon>
        <taxon>Methanomicrobia</taxon>
        <taxon>Methanosarcinales</taxon>
        <taxon>ANME-2 cluster</taxon>
        <taxon>Candidatus Methanogasteraceae</taxon>
        <taxon>Candidatus Methanogaster</taxon>
    </lineage>
</organism>
<keyword evidence="3" id="KW-0812">Transmembrane</keyword>
<feature type="compositionally biased region" description="Gly residues" evidence="2">
    <location>
        <begin position="131"/>
        <end position="140"/>
    </location>
</feature>
<dbReference type="AlphaFoldDB" id="A0A7G9YHW6"/>
<dbReference type="InterPro" id="IPR026371">
    <property type="entry name" value="PGF_CTERM"/>
</dbReference>
<evidence type="ECO:0000259" key="4">
    <source>
        <dbReference type="Pfam" id="PF18204"/>
    </source>
</evidence>
<keyword evidence="3" id="KW-0472">Membrane</keyword>
<dbReference type="NCBIfam" id="TIGR04126">
    <property type="entry name" value="PGF_CTERM"/>
    <property type="match status" value="1"/>
</dbReference>
<evidence type="ECO:0000256" key="1">
    <source>
        <dbReference type="ARBA" id="ARBA00022729"/>
    </source>
</evidence>
<gene>
    <name evidence="5" type="ORF">JGIOMNEA_00002</name>
</gene>
<name>A0A7G9YHW6_9EURY</name>
<reference evidence="5" key="1">
    <citation type="submission" date="2020-06" db="EMBL/GenBank/DDBJ databases">
        <title>Unique genomic features of the anaerobic methanotrophic archaea.</title>
        <authorList>
            <person name="Chadwick G.L."/>
            <person name="Skennerton C.T."/>
            <person name="Laso-Perez R."/>
            <person name="Leu A.O."/>
            <person name="Speth D.R."/>
            <person name="Yu H."/>
            <person name="Morgan-Lang C."/>
            <person name="Hatzenpichler R."/>
            <person name="Goudeau D."/>
            <person name="Malmstrom R."/>
            <person name="Brazelton W.J."/>
            <person name="Woyke T."/>
            <person name="Hallam S.J."/>
            <person name="Tyson G.W."/>
            <person name="Wegener G."/>
            <person name="Boetius A."/>
            <person name="Orphan V."/>
        </authorList>
    </citation>
    <scope>NUCLEOTIDE SEQUENCE</scope>
</reference>
<keyword evidence="1" id="KW-0732">Signal</keyword>
<dbReference type="GO" id="GO:0030115">
    <property type="term" value="C:S-layer"/>
    <property type="evidence" value="ECO:0007669"/>
    <property type="project" value="UniProtKB-SubCell"/>
</dbReference>
<feature type="region of interest" description="Disordered" evidence="2">
    <location>
        <begin position="125"/>
        <end position="221"/>
    </location>
</feature>
<feature type="transmembrane region" description="Helical" evidence="3">
    <location>
        <begin position="224"/>
        <end position="242"/>
    </location>
</feature>